<dbReference type="RefSeq" id="WP_036547651.1">
    <property type="nucleotide sequence ID" value="NZ_JMSZ01000032.1"/>
</dbReference>
<dbReference type="Pfam" id="PF01266">
    <property type="entry name" value="DAO"/>
    <property type="match status" value="1"/>
</dbReference>
<evidence type="ECO:0000256" key="1">
    <source>
        <dbReference type="ARBA" id="ARBA00023002"/>
    </source>
</evidence>
<dbReference type="EC" id="1.4.99.1" evidence="3"/>
<dbReference type="SUPFAM" id="SSF54373">
    <property type="entry name" value="FAD-linked reductases, C-terminal domain"/>
    <property type="match status" value="1"/>
</dbReference>
<evidence type="ECO:0000313" key="4">
    <source>
        <dbReference type="Proteomes" id="UP000027318"/>
    </source>
</evidence>
<dbReference type="Proteomes" id="UP000027318">
    <property type="component" value="Unassembled WGS sequence"/>
</dbReference>
<feature type="domain" description="FAD dependent oxidoreductase" evidence="2">
    <location>
        <begin position="7"/>
        <end position="397"/>
    </location>
</feature>
<dbReference type="OrthoDB" id="9805337at2"/>
<sequence length="419" mass="45644">MTESDVDIIVIGAGVIGLSCALTLQREGFKVTVLDRKGVAAEASQGNAGAFAFTEIEPLATPGIMRKAPGWLLDPLGPLSLPLGYAFKFSPWMLRFWRASWRDRYEQSIKAQTALMQLSKESLEELIRFMQAEDMIQREGQLQLYEGEAEFQAHRKSLLFKQSQGIEVQLLEGQAEIAGIQPGLDARFTHAAFTPAWMNVCNPASWVARLAQHFQEAGGEIALSNVTAIQPAADKVTLITEHGRRTAGKVILASGAWSKPLARGLGDRLPLDTERGYNTTLPAGAFDVKTHITFPAHGFVVSRIDGGVRVGGAVEFGGLQRPPNYKRAQTLLNKAVAFLPGLDTRNGTQWMGFRPSMPDSLPVISYASQSDRVVYCFGHGHLGLTQSAGSAQLVKDLVLNHTPSIDPAPYSAKRFKGLF</sequence>
<protein>
    <submittedName>
        <fullName evidence="3">D-amino acid dehydrogenase family protein in hydroxy-L-proline catabolic cluster</fullName>
        <ecNumber evidence="3">1.4.99.1</ecNumber>
    </submittedName>
</protein>
<evidence type="ECO:0000313" key="3">
    <source>
        <dbReference type="EMBL" id="KDE39039.1"/>
    </source>
</evidence>
<keyword evidence="1 3" id="KW-0560">Oxidoreductase</keyword>
<dbReference type="GO" id="GO:0005737">
    <property type="term" value="C:cytoplasm"/>
    <property type="evidence" value="ECO:0007669"/>
    <property type="project" value="TreeGrafter"/>
</dbReference>
<dbReference type="PANTHER" id="PTHR13847">
    <property type="entry name" value="SARCOSINE DEHYDROGENASE-RELATED"/>
    <property type="match status" value="1"/>
</dbReference>
<dbReference type="Gene3D" id="3.50.50.60">
    <property type="entry name" value="FAD/NAD(P)-binding domain"/>
    <property type="match status" value="2"/>
</dbReference>
<dbReference type="SUPFAM" id="SSF51905">
    <property type="entry name" value="FAD/NAD(P)-binding domain"/>
    <property type="match status" value="1"/>
</dbReference>
<dbReference type="InterPro" id="IPR006076">
    <property type="entry name" value="FAD-dep_OxRdtase"/>
</dbReference>
<proteinExistence type="predicted"/>
<evidence type="ECO:0000259" key="2">
    <source>
        <dbReference type="Pfam" id="PF01266"/>
    </source>
</evidence>
<reference evidence="3 4" key="1">
    <citation type="journal article" date="2005" name="Int. J. Syst. Evol. Microbiol.">
        <title>Nitrincola lacisaponensis gen. nov., sp. nov., a novel alkaliphilic bacterium isolated from an alkaline, saline lake.</title>
        <authorList>
            <person name="Dimitriu P.A."/>
            <person name="Shukla S.K."/>
            <person name="Conradt J."/>
            <person name="Marquez M.C."/>
            <person name="Ventosa A."/>
            <person name="Maglia A."/>
            <person name="Peyton B.M."/>
            <person name="Pinkart H.C."/>
            <person name="Mormile M.R."/>
        </authorList>
    </citation>
    <scope>NUCLEOTIDE SEQUENCE [LARGE SCALE GENOMIC DNA]</scope>
    <source>
        <strain evidence="3 4">4CA</strain>
    </source>
</reference>
<dbReference type="InterPro" id="IPR036188">
    <property type="entry name" value="FAD/NAD-bd_sf"/>
</dbReference>
<dbReference type="EMBL" id="JMSZ01000032">
    <property type="protein sequence ID" value="KDE39039.1"/>
    <property type="molecule type" value="Genomic_DNA"/>
</dbReference>
<comment type="caution">
    <text evidence="3">The sequence shown here is derived from an EMBL/GenBank/DDBJ whole genome shotgun (WGS) entry which is preliminary data.</text>
</comment>
<dbReference type="GO" id="GO:0016491">
    <property type="term" value="F:oxidoreductase activity"/>
    <property type="evidence" value="ECO:0007669"/>
    <property type="project" value="UniProtKB-KW"/>
</dbReference>
<dbReference type="Gene3D" id="3.30.9.10">
    <property type="entry name" value="D-Amino Acid Oxidase, subunit A, domain 2"/>
    <property type="match status" value="1"/>
</dbReference>
<dbReference type="AlphaFoldDB" id="A0A063Y014"/>
<gene>
    <name evidence="3" type="ORF">ADINL_2168</name>
</gene>
<dbReference type="PANTHER" id="PTHR13847:SF289">
    <property type="entry name" value="GLYCINE OXIDASE"/>
    <property type="match status" value="1"/>
</dbReference>
<dbReference type="PATRIC" id="fig|267850.7.peg.2136"/>
<name>A0A063Y014_9GAMM</name>
<organism evidence="3 4">
    <name type="scientific">Nitrincola lacisaponensis</name>
    <dbReference type="NCBI Taxonomy" id="267850"/>
    <lineage>
        <taxon>Bacteria</taxon>
        <taxon>Pseudomonadati</taxon>
        <taxon>Pseudomonadota</taxon>
        <taxon>Gammaproteobacteria</taxon>
        <taxon>Oceanospirillales</taxon>
        <taxon>Oceanospirillaceae</taxon>
        <taxon>Nitrincola</taxon>
    </lineage>
</organism>
<keyword evidence="4" id="KW-1185">Reference proteome</keyword>
<accession>A0A063Y014</accession>
<dbReference type="STRING" id="267850.ADINL_2168"/>